<name>A0ABR4XQV5_9LACO</name>
<dbReference type="SUPFAM" id="SSF53335">
    <property type="entry name" value="S-adenosyl-L-methionine-dependent methyltransferases"/>
    <property type="match status" value="1"/>
</dbReference>
<keyword evidence="2" id="KW-0808">Transferase</keyword>
<dbReference type="EMBL" id="AXCV01000265">
    <property type="protein sequence ID" value="KGO31650.1"/>
    <property type="molecule type" value="Genomic_DNA"/>
</dbReference>
<dbReference type="Gene3D" id="3.40.50.150">
    <property type="entry name" value="Vaccinia Virus protein VP39"/>
    <property type="match status" value="1"/>
</dbReference>
<comment type="caution">
    <text evidence="4">The sequence shown here is derived from an EMBL/GenBank/DDBJ whole genome shotgun (WGS) entry which is preliminary data.</text>
</comment>
<gene>
    <name evidence="4" type="ORF">Q757_05900</name>
</gene>
<dbReference type="GO" id="GO:0032259">
    <property type="term" value="P:methylation"/>
    <property type="evidence" value="ECO:0007669"/>
    <property type="project" value="UniProtKB-KW"/>
</dbReference>
<feature type="domain" description="Methyltransferase" evidence="3">
    <location>
        <begin position="16"/>
        <end position="110"/>
    </location>
</feature>
<dbReference type="GO" id="GO:0008168">
    <property type="term" value="F:methyltransferase activity"/>
    <property type="evidence" value="ECO:0007669"/>
    <property type="project" value="UniProtKB-KW"/>
</dbReference>
<dbReference type="Gene3D" id="2.20.25.110">
    <property type="entry name" value="S-adenosyl-L-methionine-dependent methyltransferases"/>
    <property type="match status" value="1"/>
</dbReference>
<dbReference type="Proteomes" id="UP000030023">
    <property type="component" value="Unassembled WGS sequence"/>
</dbReference>
<evidence type="ECO:0000256" key="1">
    <source>
        <dbReference type="ARBA" id="ARBA00022603"/>
    </source>
</evidence>
<evidence type="ECO:0000313" key="4">
    <source>
        <dbReference type="EMBL" id="KGO31650.1"/>
    </source>
</evidence>
<organism evidence="4 5">
    <name type="scientific">Oenococcus alcoholitolerans</name>
    <dbReference type="NCBI Taxonomy" id="931074"/>
    <lineage>
        <taxon>Bacteria</taxon>
        <taxon>Bacillati</taxon>
        <taxon>Bacillota</taxon>
        <taxon>Bacilli</taxon>
        <taxon>Lactobacillales</taxon>
        <taxon>Lactobacillaceae</taxon>
        <taxon>Oenococcus</taxon>
    </lineage>
</organism>
<dbReference type="Pfam" id="PF13649">
    <property type="entry name" value="Methyltransf_25"/>
    <property type="match status" value="1"/>
</dbReference>
<dbReference type="PANTHER" id="PTHR43861:SF1">
    <property type="entry name" value="TRANS-ACONITATE 2-METHYLTRANSFERASE"/>
    <property type="match status" value="1"/>
</dbReference>
<reference evidence="4 5" key="1">
    <citation type="journal article" date="2014" name="Antonie Van Leeuwenhoek">
        <title>Oenococcus alcoholitolerans sp. nov., a lactic acid bacteria isolated from cachaca and ethanol fermentation processes.</title>
        <authorList>
            <person name="Badotti F."/>
            <person name="Moreira A.P."/>
            <person name="Tonon L.A."/>
            <person name="de Lucena B.T."/>
            <person name="Gomes Fde C."/>
            <person name="Kruger R."/>
            <person name="Thompson C.C."/>
            <person name="de Morais M.A.Jr."/>
            <person name="Rosa C.A."/>
            <person name="Thompson F.L."/>
        </authorList>
    </citation>
    <scope>NUCLEOTIDE SEQUENCE [LARGE SCALE GENOMIC DNA]</scope>
    <source>
        <strain evidence="4 5">UFRJ-M7.2.18</strain>
    </source>
</reference>
<dbReference type="InterPro" id="IPR029063">
    <property type="entry name" value="SAM-dependent_MTases_sf"/>
</dbReference>
<evidence type="ECO:0000256" key="2">
    <source>
        <dbReference type="ARBA" id="ARBA00022679"/>
    </source>
</evidence>
<keyword evidence="1 4" id="KW-0489">Methyltransferase</keyword>
<protein>
    <submittedName>
        <fullName evidence="4">SAM-dependent methyltransferase</fullName>
    </submittedName>
</protein>
<proteinExistence type="predicted"/>
<accession>A0ABR4XQV5</accession>
<dbReference type="InterPro" id="IPR041698">
    <property type="entry name" value="Methyltransf_25"/>
</dbReference>
<sequence length="223" mass="25746">MASFVKTNSSDKKSLLDLAGGSGRLACLLAKNGYQVSLLDISSQMLSIAEEHADEQNLKINFYQDDMTDFFLNESFQTITCFADSINYLPDKVSVKKTFARVFDHLAAKGKFLFDIVTSHQINVGYRNFMYNNDDDPEKIFVWSSFPGEEKNSVDHDLKFFIYDKKLDAFRLYREVHHQISYPIEFYQRTLLEAGFKNIKISADFGRSKVKTNTDRVFFIAEK</sequence>
<evidence type="ECO:0000313" key="5">
    <source>
        <dbReference type="Proteomes" id="UP000030023"/>
    </source>
</evidence>
<keyword evidence="5" id="KW-1185">Reference proteome</keyword>
<dbReference type="PANTHER" id="PTHR43861">
    <property type="entry name" value="TRANS-ACONITATE 2-METHYLTRANSFERASE-RELATED"/>
    <property type="match status" value="1"/>
</dbReference>
<dbReference type="CDD" id="cd02440">
    <property type="entry name" value="AdoMet_MTases"/>
    <property type="match status" value="1"/>
</dbReference>
<evidence type="ECO:0000259" key="3">
    <source>
        <dbReference type="Pfam" id="PF13649"/>
    </source>
</evidence>